<name>A0A2V3IFV5_9FLOR</name>
<evidence type="ECO:0000313" key="1">
    <source>
        <dbReference type="EMBL" id="PXF40979.1"/>
    </source>
</evidence>
<comment type="caution">
    <text evidence="1">The sequence shown here is derived from an EMBL/GenBank/DDBJ whole genome shotgun (WGS) entry which is preliminary data.</text>
</comment>
<protein>
    <submittedName>
        <fullName evidence="1">Uncharacterized protein</fullName>
    </submittedName>
</protein>
<accession>A0A2V3IFV5</accession>
<dbReference type="EMBL" id="NBIV01000248">
    <property type="protein sequence ID" value="PXF40979.1"/>
    <property type="molecule type" value="Genomic_DNA"/>
</dbReference>
<dbReference type="AlphaFoldDB" id="A0A2V3IFV5"/>
<keyword evidence="2" id="KW-1185">Reference proteome</keyword>
<sequence length="132" mass="15146">MLFRRESRLWGPEEYQGVIDDGIEVFGTGLNLENKRRMQRKQVAKVTAEKQVLIRKDNTAWDESQNTESSTCLKSRRRIRFCGRNSTVAELIHSLLSKVSVGGVKRKFHDLMDKTGNVWTEGFSHGRKSGSF</sequence>
<dbReference type="Proteomes" id="UP000247409">
    <property type="component" value="Unassembled WGS sequence"/>
</dbReference>
<organism evidence="1 2">
    <name type="scientific">Gracilariopsis chorda</name>
    <dbReference type="NCBI Taxonomy" id="448386"/>
    <lineage>
        <taxon>Eukaryota</taxon>
        <taxon>Rhodophyta</taxon>
        <taxon>Florideophyceae</taxon>
        <taxon>Rhodymeniophycidae</taxon>
        <taxon>Gracilariales</taxon>
        <taxon>Gracilariaceae</taxon>
        <taxon>Gracilariopsis</taxon>
    </lineage>
</organism>
<evidence type="ECO:0000313" key="2">
    <source>
        <dbReference type="Proteomes" id="UP000247409"/>
    </source>
</evidence>
<reference evidence="1 2" key="1">
    <citation type="journal article" date="2018" name="Mol. Biol. Evol.">
        <title>Analysis of the draft genome of the red seaweed Gracilariopsis chorda provides insights into genome size evolution in Rhodophyta.</title>
        <authorList>
            <person name="Lee J."/>
            <person name="Yang E.C."/>
            <person name="Graf L."/>
            <person name="Yang J.H."/>
            <person name="Qiu H."/>
            <person name="Zel Zion U."/>
            <person name="Chan C.X."/>
            <person name="Stephens T.G."/>
            <person name="Weber A.P.M."/>
            <person name="Boo G.H."/>
            <person name="Boo S.M."/>
            <person name="Kim K.M."/>
            <person name="Shin Y."/>
            <person name="Jung M."/>
            <person name="Lee S.J."/>
            <person name="Yim H.S."/>
            <person name="Lee J.H."/>
            <person name="Bhattacharya D."/>
            <person name="Yoon H.S."/>
        </authorList>
    </citation>
    <scope>NUCLEOTIDE SEQUENCE [LARGE SCALE GENOMIC DNA]</scope>
    <source>
        <strain evidence="1 2">SKKU-2015</strain>
        <tissue evidence="1">Whole body</tissue>
    </source>
</reference>
<proteinExistence type="predicted"/>
<gene>
    <name evidence="1" type="ORF">BWQ96_09310</name>
</gene>